<name>A0A1J0VSK1_9NOCA</name>
<organism evidence="1 2">
    <name type="scientific">Nocardia mangyaensis</name>
    <dbReference type="NCBI Taxonomy" id="2213200"/>
    <lineage>
        <taxon>Bacteria</taxon>
        <taxon>Bacillati</taxon>
        <taxon>Actinomycetota</taxon>
        <taxon>Actinomycetes</taxon>
        <taxon>Mycobacteriales</taxon>
        <taxon>Nocardiaceae</taxon>
        <taxon>Nocardia</taxon>
    </lineage>
</organism>
<keyword evidence="2" id="KW-1185">Reference proteome</keyword>
<dbReference type="KEGG" id="nsl:BOX37_14280"/>
<evidence type="ECO:0000313" key="1">
    <source>
        <dbReference type="EMBL" id="APE34919.1"/>
    </source>
</evidence>
<dbReference type="Gene3D" id="1.10.260.40">
    <property type="entry name" value="lambda repressor-like DNA-binding domains"/>
    <property type="match status" value="1"/>
</dbReference>
<sequence length="71" mass="7577">MMASSIPAQQFGSTPEYGDAESLTAIVMHDSDLVGRLQDMGLRRLCVSAVGLSPQAQRRLEAIAEALQSAE</sequence>
<dbReference type="GO" id="GO:0003677">
    <property type="term" value="F:DNA binding"/>
    <property type="evidence" value="ECO:0007669"/>
    <property type="project" value="InterPro"/>
</dbReference>
<dbReference type="Proteomes" id="UP000183810">
    <property type="component" value="Chromosome"/>
</dbReference>
<accession>A0A1J0VSK1</accession>
<dbReference type="EMBL" id="CP018082">
    <property type="protein sequence ID" value="APE34919.1"/>
    <property type="molecule type" value="Genomic_DNA"/>
</dbReference>
<evidence type="ECO:0000313" key="2">
    <source>
        <dbReference type="Proteomes" id="UP000183810"/>
    </source>
</evidence>
<reference evidence="1" key="1">
    <citation type="submission" date="2016-11" db="EMBL/GenBank/DDBJ databases">
        <authorList>
            <person name="Jaros S."/>
            <person name="Januszkiewicz K."/>
            <person name="Wedrychowicz H."/>
        </authorList>
    </citation>
    <scope>NUCLEOTIDE SEQUENCE [LARGE SCALE GENOMIC DNA]</scope>
    <source>
        <strain evidence="1">Y48</strain>
    </source>
</reference>
<dbReference type="InterPro" id="IPR010982">
    <property type="entry name" value="Lambda_DNA-bd_dom_sf"/>
</dbReference>
<gene>
    <name evidence="1" type="ORF">BOX37_14280</name>
</gene>
<proteinExistence type="predicted"/>
<protein>
    <submittedName>
        <fullName evidence="1">Uncharacterized protein</fullName>
    </submittedName>
</protein>
<dbReference type="AlphaFoldDB" id="A0A1J0VSK1"/>